<protein>
    <recommendedName>
        <fullName evidence="3">Sulfotransferase</fullName>
        <ecNumber evidence="3">2.8.2.-</ecNumber>
    </recommendedName>
</protein>
<keyword evidence="2 3" id="KW-0808">Transferase</keyword>
<feature type="domain" description="Sulfotransferase" evidence="4">
    <location>
        <begin position="73"/>
        <end position="142"/>
    </location>
</feature>
<evidence type="ECO:0000256" key="2">
    <source>
        <dbReference type="ARBA" id="ARBA00022679"/>
    </source>
</evidence>
<dbReference type="EMBL" id="QGKV02000759">
    <property type="protein sequence ID" value="KAF3562422.1"/>
    <property type="molecule type" value="Genomic_DNA"/>
</dbReference>
<dbReference type="InterPro" id="IPR027417">
    <property type="entry name" value="P-loop_NTPase"/>
</dbReference>
<dbReference type="InterPro" id="IPR000863">
    <property type="entry name" value="Sulfotransferase_dom"/>
</dbReference>
<proteinExistence type="inferred from homology"/>
<comment type="caution">
    <text evidence="5">The sequence shown here is derived from an EMBL/GenBank/DDBJ whole genome shotgun (WGS) entry which is preliminary data.</text>
</comment>
<dbReference type="EC" id="2.8.2.-" evidence="3"/>
<reference evidence="5 6" key="1">
    <citation type="journal article" date="2020" name="BMC Genomics">
        <title>Intraspecific diversification of the crop wild relative Brassica cretica Lam. using demographic model selection.</title>
        <authorList>
            <person name="Kioukis A."/>
            <person name="Michalopoulou V.A."/>
            <person name="Briers L."/>
            <person name="Pirintsos S."/>
            <person name="Studholme D.J."/>
            <person name="Pavlidis P."/>
            <person name="Sarris P.F."/>
        </authorList>
    </citation>
    <scope>NUCLEOTIDE SEQUENCE [LARGE SCALE GENOMIC DNA]</scope>
    <source>
        <strain evidence="6">cv. PFS-1207/04</strain>
    </source>
</reference>
<dbReference type="PANTHER" id="PTHR11783">
    <property type="entry name" value="SULFOTRANSFERASE SULT"/>
    <property type="match status" value="1"/>
</dbReference>
<gene>
    <name evidence="5" type="ORF">DY000_02012954</name>
</gene>
<organism evidence="5 6">
    <name type="scientific">Brassica cretica</name>
    <name type="common">Mustard</name>
    <dbReference type="NCBI Taxonomy" id="69181"/>
    <lineage>
        <taxon>Eukaryota</taxon>
        <taxon>Viridiplantae</taxon>
        <taxon>Streptophyta</taxon>
        <taxon>Embryophyta</taxon>
        <taxon>Tracheophyta</taxon>
        <taxon>Spermatophyta</taxon>
        <taxon>Magnoliopsida</taxon>
        <taxon>eudicotyledons</taxon>
        <taxon>Gunneridae</taxon>
        <taxon>Pentapetalae</taxon>
        <taxon>rosids</taxon>
        <taxon>malvids</taxon>
        <taxon>Brassicales</taxon>
        <taxon>Brassicaceae</taxon>
        <taxon>Brassiceae</taxon>
        <taxon>Brassica</taxon>
    </lineage>
</organism>
<dbReference type="Gene3D" id="3.40.50.300">
    <property type="entry name" value="P-loop containing nucleotide triphosphate hydrolases"/>
    <property type="match status" value="1"/>
</dbReference>
<comment type="similarity">
    <text evidence="1 3">Belongs to the sulfotransferase 1 family.</text>
</comment>
<dbReference type="SUPFAM" id="SSF52540">
    <property type="entry name" value="P-loop containing nucleoside triphosphate hydrolases"/>
    <property type="match status" value="1"/>
</dbReference>
<name>A0ABQ7CQW6_BRACR</name>
<dbReference type="Pfam" id="PF00685">
    <property type="entry name" value="Sulfotransfer_1"/>
    <property type="match status" value="1"/>
</dbReference>
<dbReference type="Proteomes" id="UP000266723">
    <property type="component" value="Unassembled WGS sequence"/>
</dbReference>
<evidence type="ECO:0000313" key="6">
    <source>
        <dbReference type="Proteomes" id="UP000266723"/>
    </source>
</evidence>
<sequence length="386" mass="44106">MTRPRQSQLEKNQKRYQDLILPHVKGWRPKDTLIGYGGHWWIQRILEGALYAQEFFQARPNDFFICSYLKTDKGNTLFATHLPHDCLPDSVVKSGCKMGYIWRDPKDTFISLWLFFQKKRLESGPLNGIEESFDMFCQGRVLRRDLTALTNALASSPGRFDEDYNLKWFSESITIVDQSVHEQCSIVSDSVLDLSRGLLSNPHSKYRLRTETWGLEVQFDRESSVCEDSFIQSGDAKRASSPSITLCDVYSAIGDGGISLINGFPLLLAHAVMKHCRYSDCLCGVLSMSKGRTRKKDNRNFSCIVKTLVDAYIVVARDLVGTRLEVKEVHVLGVQLGKLCDVEQRQAYSCSCFYVGHYPSVPSLSIRNRTLRNYTTDHAYHWKENL</sequence>
<accession>A0ABQ7CQW6</accession>
<evidence type="ECO:0000313" key="5">
    <source>
        <dbReference type="EMBL" id="KAF3562422.1"/>
    </source>
</evidence>
<evidence type="ECO:0000256" key="1">
    <source>
        <dbReference type="ARBA" id="ARBA00005771"/>
    </source>
</evidence>
<evidence type="ECO:0000259" key="4">
    <source>
        <dbReference type="Pfam" id="PF00685"/>
    </source>
</evidence>
<keyword evidence="6" id="KW-1185">Reference proteome</keyword>
<evidence type="ECO:0000256" key="3">
    <source>
        <dbReference type="RuleBase" id="RU361155"/>
    </source>
</evidence>